<keyword evidence="4" id="KW-0175">Coiled coil</keyword>
<dbReference type="EMBL" id="BAAALF010000062">
    <property type="protein sequence ID" value="GAA1242869.1"/>
    <property type="molecule type" value="Genomic_DNA"/>
</dbReference>
<name>A0ABN1WB82_9ACTN</name>
<evidence type="ECO:0000259" key="6">
    <source>
        <dbReference type="PROSITE" id="PS50075"/>
    </source>
</evidence>
<dbReference type="SMART" id="SM00824">
    <property type="entry name" value="PKS_TE"/>
    <property type="match status" value="1"/>
</dbReference>
<dbReference type="InterPro" id="IPR025110">
    <property type="entry name" value="AMP-bd_C"/>
</dbReference>
<dbReference type="Pfam" id="PF13193">
    <property type="entry name" value="AMP-binding_C"/>
    <property type="match status" value="1"/>
</dbReference>
<sequence>MYQTGDRVKWTAQGQLAFAGRADDQAKIRGFRIEPGEVQAVVAAHPQVAQAAVVVREDVPGDKRLVAYLVPEDSEADRVELTIAVRAFLSGRLSEYMVPSAVVVLDALPLTVNGKVDRKALPVPDAGASASRGQDDFGTATMIESTMCGAFAEVLGLESVGVDDDFFALGGHSLLAVTLVARLEARGVSISVRNVLAAPTVRGLLKGMSLSSLDDAMGVLLPIRADGTKPPFFCVHPAGGLSWAYMPLARCVPQDIPLYGLQARGLDGTTELARDLREQAADYIEQLRTVQRSGPYHLMGMSSGANVVHEMAVQLREAGEEVGALVLLDGYPPVRGTAVEPQEEDPTFGAEAVRPADRAEPSADRVAYLMDLVRNEVGETLGELTDEEVMRIVRVFHNNGDLARGHDYGSFDGPTLLVVATEGKPENEAMVDRWTPYVSADIAQAELRCRHFDLAKPDTLTQVWAAVSAWLGLEG</sequence>
<proteinExistence type="predicted"/>
<evidence type="ECO:0000256" key="4">
    <source>
        <dbReference type="SAM" id="Coils"/>
    </source>
</evidence>
<dbReference type="PROSITE" id="PS50075">
    <property type="entry name" value="CARRIER"/>
    <property type="match status" value="1"/>
</dbReference>
<dbReference type="PANTHER" id="PTHR45527">
    <property type="entry name" value="NONRIBOSOMAL PEPTIDE SYNTHETASE"/>
    <property type="match status" value="1"/>
</dbReference>
<evidence type="ECO:0000313" key="8">
    <source>
        <dbReference type="Proteomes" id="UP001500037"/>
    </source>
</evidence>
<dbReference type="InterPro" id="IPR006162">
    <property type="entry name" value="Ppantetheine_attach_site"/>
</dbReference>
<dbReference type="PROSITE" id="PS00012">
    <property type="entry name" value="PHOSPHOPANTETHEINE"/>
    <property type="match status" value="1"/>
</dbReference>
<gene>
    <name evidence="7" type="ORF">GCM10009665_37050</name>
</gene>
<dbReference type="Gene3D" id="3.40.50.1820">
    <property type="entry name" value="alpha/beta hydrolase"/>
    <property type="match status" value="1"/>
</dbReference>
<dbReference type="SUPFAM" id="SSF56801">
    <property type="entry name" value="Acetyl-CoA synthetase-like"/>
    <property type="match status" value="1"/>
</dbReference>
<protein>
    <recommendedName>
        <fullName evidence="6">Carrier domain-containing protein</fullName>
    </recommendedName>
</protein>
<dbReference type="Pfam" id="PF00550">
    <property type="entry name" value="PP-binding"/>
    <property type="match status" value="1"/>
</dbReference>
<dbReference type="InterPro" id="IPR001031">
    <property type="entry name" value="Thioesterase"/>
</dbReference>
<comment type="caution">
    <text evidence="7">The sequence shown here is derived from an EMBL/GenBank/DDBJ whole genome shotgun (WGS) entry which is preliminary data.</text>
</comment>
<evidence type="ECO:0000256" key="1">
    <source>
        <dbReference type="ARBA" id="ARBA00001957"/>
    </source>
</evidence>
<dbReference type="InterPro" id="IPR036736">
    <property type="entry name" value="ACP-like_sf"/>
</dbReference>
<dbReference type="InterPro" id="IPR042099">
    <property type="entry name" value="ANL_N_sf"/>
</dbReference>
<evidence type="ECO:0000256" key="2">
    <source>
        <dbReference type="ARBA" id="ARBA00022450"/>
    </source>
</evidence>
<dbReference type="SUPFAM" id="SSF47336">
    <property type="entry name" value="ACP-like"/>
    <property type="match status" value="1"/>
</dbReference>
<dbReference type="Gene3D" id="3.40.50.12780">
    <property type="entry name" value="N-terminal domain of ligase-like"/>
    <property type="match status" value="1"/>
</dbReference>
<evidence type="ECO:0000256" key="3">
    <source>
        <dbReference type="ARBA" id="ARBA00022553"/>
    </source>
</evidence>
<dbReference type="InterPro" id="IPR029058">
    <property type="entry name" value="AB_hydrolase_fold"/>
</dbReference>
<dbReference type="InterPro" id="IPR045851">
    <property type="entry name" value="AMP-bd_C_sf"/>
</dbReference>
<evidence type="ECO:0000256" key="5">
    <source>
        <dbReference type="SAM" id="MobiDB-lite"/>
    </source>
</evidence>
<organism evidence="7 8">
    <name type="scientific">Kitasatospora nipponensis</name>
    <dbReference type="NCBI Taxonomy" id="258049"/>
    <lineage>
        <taxon>Bacteria</taxon>
        <taxon>Bacillati</taxon>
        <taxon>Actinomycetota</taxon>
        <taxon>Actinomycetes</taxon>
        <taxon>Kitasatosporales</taxon>
        <taxon>Streptomycetaceae</taxon>
        <taxon>Kitasatospora</taxon>
    </lineage>
</organism>
<evidence type="ECO:0000313" key="7">
    <source>
        <dbReference type="EMBL" id="GAA1242869.1"/>
    </source>
</evidence>
<dbReference type="Gene3D" id="3.30.300.30">
    <property type="match status" value="1"/>
</dbReference>
<accession>A0ABN1WB82</accession>
<dbReference type="InterPro" id="IPR020802">
    <property type="entry name" value="TesA-like"/>
</dbReference>
<reference evidence="7 8" key="1">
    <citation type="journal article" date="2019" name="Int. J. Syst. Evol. Microbiol.">
        <title>The Global Catalogue of Microorganisms (GCM) 10K type strain sequencing project: providing services to taxonomists for standard genome sequencing and annotation.</title>
        <authorList>
            <consortium name="The Broad Institute Genomics Platform"/>
            <consortium name="The Broad Institute Genome Sequencing Center for Infectious Disease"/>
            <person name="Wu L."/>
            <person name="Ma J."/>
        </authorList>
    </citation>
    <scope>NUCLEOTIDE SEQUENCE [LARGE SCALE GENOMIC DNA]</scope>
    <source>
        <strain evidence="7 8">JCM 13004</strain>
    </source>
</reference>
<keyword evidence="8" id="KW-1185">Reference proteome</keyword>
<feature type="coiled-coil region" evidence="4">
    <location>
        <begin position="266"/>
        <end position="293"/>
    </location>
</feature>
<feature type="domain" description="Carrier" evidence="6">
    <location>
        <begin position="138"/>
        <end position="212"/>
    </location>
</feature>
<dbReference type="SUPFAM" id="SSF53474">
    <property type="entry name" value="alpha/beta-Hydrolases"/>
    <property type="match status" value="1"/>
</dbReference>
<keyword evidence="2" id="KW-0596">Phosphopantetheine</keyword>
<keyword evidence="3" id="KW-0597">Phosphoprotein</keyword>
<dbReference type="Proteomes" id="UP001500037">
    <property type="component" value="Unassembled WGS sequence"/>
</dbReference>
<dbReference type="Pfam" id="PF00975">
    <property type="entry name" value="Thioesterase"/>
    <property type="match status" value="1"/>
</dbReference>
<comment type="cofactor">
    <cofactor evidence="1">
        <name>pantetheine 4'-phosphate</name>
        <dbReference type="ChEBI" id="CHEBI:47942"/>
    </cofactor>
</comment>
<dbReference type="InterPro" id="IPR009081">
    <property type="entry name" value="PP-bd_ACP"/>
</dbReference>
<dbReference type="PANTHER" id="PTHR45527:SF1">
    <property type="entry name" value="FATTY ACID SYNTHASE"/>
    <property type="match status" value="1"/>
</dbReference>
<feature type="region of interest" description="Disordered" evidence="5">
    <location>
        <begin position="337"/>
        <end position="356"/>
    </location>
</feature>